<dbReference type="EMBL" id="JAIWYP010000007">
    <property type="protein sequence ID" value="KAH3802978.1"/>
    <property type="molecule type" value="Genomic_DNA"/>
</dbReference>
<dbReference type="FunFam" id="3.40.5.60:FF:000001">
    <property type="entry name" value="DNA replication complex GINS protein SLD5"/>
    <property type="match status" value="1"/>
</dbReference>
<dbReference type="SUPFAM" id="SSF160059">
    <property type="entry name" value="PriA/YqbF domain"/>
    <property type="match status" value="1"/>
</dbReference>
<dbReference type="InterPro" id="IPR036224">
    <property type="entry name" value="GINS_bundle-like_dom_sf"/>
</dbReference>
<dbReference type="GO" id="GO:0000727">
    <property type="term" value="P:double-strand break repair via break-induced replication"/>
    <property type="evidence" value="ECO:0007669"/>
    <property type="project" value="TreeGrafter"/>
</dbReference>
<dbReference type="Pfam" id="PF05916">
    <property type="entry name" value="Sld5"/>
    <property type="match status" value="1"/>
</dbReference>
<dbReference type="InterPro" id="IPR008591">
    <property type="entry name" value="GINS_Sld5"/>
</dbReference>
<evidence type="ECO:0000256" key="5">
    <source>
        <dbReference type="ARBA" id="ARBA00023242"/>
    </source>
</evidence>
<dbReference type="GO" id="GO:0006261">
    <property type="term" value="P:DNA-templated DNA replication"/>
    <property type="evidence" value="ECO:0007669"/>
    <property type="project" value="InterPro"/>
</dbReference>
<dbReference type="Pfam" id="PF16922">
    <property type="entry name" value="SLD5_C"/>
    <property type="match status" value="1"/>
</dbReference>
<comment type="subcellular location">
    <subcellularLocation>
        <location evidence="1">Nucleus</location>
    </subcellularLocation>
</comment>
<evidence type="ECO:0000259" key="8">
    <source>
        <dbReference type="Pfam" id="PF16922"/>
    </source>
</evidence>
<dbReference type="PIRSF" id="PIRSF007764">
    <property type="entry name" value="Sld5"/>
    <property type="match status" value="1"/>
</dbReference>
<keyword evidence="5" id="KW-0539">Nucleus</keyword>
<name>A0A9D4FTK3_DREPO</name>
<evidence type="ECO:0000256" key="6">
    <source>
        <dbReference type="ARBA" id="ARBA00030869"/>
    </source>
</evidence>
<dbReference type="InterPro" id="IPR021151">
    <property type="entry name" value="GINS_A"/>
</dbReference>
<dbReference type="CDD" id="cd11711">
    <property type="entry name" value="GINS_A_Sld5"/>
    <property type="match status" value="1"/>
</dbReference>
<sequence length="142" mass="16372">IDRIRYIVSSYLRCRLKKIEKFTAQVLEEEANRKDDDPSRLSPEEFAFAREYSSNLEGHIQHLALRHMPQNLQALNNKQTAPRPNLDKYVFLRVNVATDGVLVEEETLDTGEEIVDLEKGDQHIMRYKPMMSLVNSGAVSLI</sequence>
<dbReference type="Gene3D" id="3.40.5.60">
    <property type="match status" value="1"/>
</dbReference>
<feature type="non-terminal residue" evidence="9">
    <location>
        <position position="1"/>
    </location>
</feature>
<dbReference type="Proteomes" id="UP000828390">
    <property type="component" value="Unassembled WGS sequence"/>
</dbReference>
<evidence type="ECO:0000256" key="4">
    <source>
        <dbReference type="ARBA" id="ARBA00022705"/>
    </source>
</evidence>
<dbReference type="PANTHER" id="PTHR21206">
    <property type="entry name" value="SLD5 PROTEIN"/>
    <property type="match status" value="1"/>
</dbReference>
<evidence type="ECO:0000259" key="7">
    <source>
        <dbReference type="Pfam" id="PF05916"/>
    </source>
</evidence>
<evidence type="ECO:0000313" key="10">
    <source>
        <dbReference type="Proteomes" id="UP000828390"/>
    </source>
</evidence>
<protein>
    <recommendedName>
        <fullName evidence="3">DNA replication complex GINS protein SLD5</fullName>
    </recommendedName>
    <alternativeName>
        <fullName evidence="6">GINS complex subunit 4</fullName>
    </alternativeName>
</protein>
<dbReference type="GO" id="GO:0000811">
    <property type="term" value="C:GINS complex"/>
    <property type="evidence" value="ECO:0007669"/>
    <property type="project" value="TreeGrafter"/>
</dbReference>
<accession>A0A9D4FTK3</accession>
<evidence type="ECO:0000256" key="3">
    <source>
        <dbReference type="ARBA" id="ARBA00014804"/>
    </source>
</evidence>
<evidence type="ECO:0000256" key="2">
    <source>
        <dbReference type="ARBA" id="ARBA00008187"/>
    </source>
</evidence>
<evidence type="ECO:0000256" key="1">
    <source>
        <dbReference type="ARBA" id="ARBA00004123"/>
    </source>
</evidence>
<dbReference type="InterPro" id="IPR038749">
    <property type="entry name" value="Sld5_GINS_A"/>
</dbReference>
<comment type="similarity">
    <text evidence="2">Belongs to the GINS4/SLD5 family.</text>
</comment>
<comment type="caution">
    <text evidence="9">The sequence shown here is derived from an EMBL/GenBank/DDBJ whole genome shotgun (WGS) entry which is preliminary data.</text>
</comment>
<feature type="domain" description="DNA replication complex GINS protein SLD5 C-terminal" evidence="8">
    <location>
        <begin position="84"/>
        <end position="142"/>
    </location>
</feature>
<dbReference type="PANTHER" id="PTHR21206:SF0">
    <property type="entry name" value="DNA REPLICATION COMPLEX GINS PROTEIN SLD5"/>
    <property type="match status" value="1"/>
</dbReference>
<reference evidence="9" key="2">
    <citation type="submission" date="2020-11" db="EMBL/GenBank/DDBJ databases">
        <authorList>
            <person name="McCartney M.A."/>
            <person name="Auch B."/>
            <person name="Kono T."/>
            <person name="Mallez S."/>
            <person name="Becker A."/>
            <person name="Gohl D.M."/>
            <person name="Silverstein K.A.T."/>
            <person name="Koren S."/>
            <person name="Bechman K.B."/>
            <person name="Herman A."/>
            <person name="Abrahante J.E."/>
            <person name="Garbe J."/>
        </authorList>
    </citation>
    <scope>NUCLEOTIDE SEQUENCE</scope>
    <source>
        <strain evidence="9">Duluth1</strain>
        <tissue evidence="9">Whole animal</tissue>
    </source>
</reference>
<keyword evidence="4" id="KW-0235">DNA replication</keyword>
<dbReference type="InterPro" id="IPR031633">
    <property type="entry name" value="SLD5_C"/>
</dbReference>
<evidence type="ECO:0000313" key="9">
    <source>
        <dbReference type="EMBL" id="KAH3802978.1"/>
    </source>
</evidence>
<keyword evidence="10" id="KW-1185">Reference proteome</keyword>
<reference evidence="9" key="1">
    <citation type="journal article" date="2019" name="bioRxiv">
        <title>The Genome of the Zebra Mussel, Dreissena polymorpha: A Resource for Invasive Species Research.</title>
        <authorList>
            <person name="McCartney M.A."/>
            <person name="Auch B."/>
            <person name="Kono T."/>
            <person name="Mallez S."/>
            <person name="Zhang Y."/>
            <person name="Obille A."/>
            <person name="Becker A."/>
            <person name="Abrahante J.E."/>
            <person name="Garbe J."/>
            <person name="Badalamenti J.P."/>
            <person name="Herman A."/>
            <person name="Mangelson H."/>
            <person name="Liachko I."/>
            <person name="Sullivan S."/>
            <person name="Sone E.D."/>
            <person name="Koren S."/>
            <person name="Silverstein K.A.T."/>
            <person name="Beckman K.B."/>
            <person name="Gohl D.M."/>
        </authorList>
    </citation>
    <scope>NUCLEOTIDE SEQUENCE</scope>
    <source>
        <strain evidence="9">Duluth1</strain>
        <tissue evidence="9">Whole animal</tissue>
    </source>
</reference>
<dbReference type="Gene3D" id="1.20.58.1030">
    <property type="match status" value="1"/>
</dbReference>
<dbReference type="AlphaFoldDB" id="A0A9D4FTK3"/>
<dbReference type="CDD" id="cd21692">
    <property type="entry name" value="GINS_B_Sld5"/>
    <property type="match status" value="1"/>
</dbReference>
<feature type="domain" description="GINS subunit" evidence="7">
    <location>
        <begin position="2"/>
        <end position="59"/>
    </location>
</feature>
<proteinExistence type="inferred from homology"/>
<organism evidence="9 10">
    <name type="scientific">Dreissena polymorpha</name>
    <name type="common">Zebra mussel</name>
    <name type="synonym">Mytilus polymorpha</name>
    <dbReference type="NCBI Taxonomy" id="45954"/>
    <lineage>
        <taxon>Eukaryota</taxon>
        <taxon>Metazoa</taxon>
        <taxon>Spiralia</taxon>
        <taxon>Lophotrochozoa</taxon>
        <taxon>Mollusca</taxon>
        <taxon>Bivalvia</taxon>
        <taxon>Autobranchia</taxon>
        <taxon>Heteroconchia</taxon>
        <taxon>Euheterodonta</taxon>
        <taxon>Imparidentia</taxon>
        <taxon>Neoheterodontei</taxon>
        <taxon>Myida</taxon>
        <taxon>Dreissenoidea</taxon>
        <taxon>Dreissenidae</taxon>
        <taxon>Dreissena</taxon>
    </lineage>
</organism>
<gene>
    <name evidence="9" type="ORF">DPMN_156676</name>
</gene>
<dbReference type="SUPFAM" id="SSF158573">
    <property type="entry name" value="GINS helical bundle-like"/>
    <property type="match status" value="1"/>
</dbReference>